<evidence type="ECO:0000256" key="1">
    <source>
        <dbReference type="ARBA" id="ARBA00001962"/>
    </source>
</evidence>
<dbReference type="Gene3D" id="2.60.120.620">
    <property type="entry name" value="q2cbj1_9rhob like domain"/>
    <property type="match status" value="2"/>
</dbReference>
<dbReference type="Proteomes" id="UP000789595">
    <property type="component" value="Unassembled WGS sequence"/>
</dbReference>
<dbReference type="OrthoDB" id="445007at2759"/>
<dbReference type="PANTHER" id="PTHR20883">
    <property type="entry name" value="PHYTANOYL-COA DIOXYGENASE DOMAIN CONTAINING 1"/>
    <property type="match status" value="1"/>
</dbReference>
<feature type="chain" id="PRO_5035307884" description="Fe2OG dioxygenase domain-containing protein" evidence="4">
    <location>
        <begin position="19"/>
        <end position="366"/>
    </location>
</feature>
<keyword evidence="6" id="KW-1185">Reference proteome</keyword>
<comment type="cofactor">
    <cofactor evidence="1">
        <name>Fe cation</name>
        <dbReference type="ChEBI" id="CHEBI:24875"/>
    </cofactor>
</comment>
<name>A0A8J2SN34_9STRA</name>
<dbReference type="InterPro" id="IPR008775">
    <property type="entry name" value="Phytyl_CoA_dOase-like"/>
</dbReference>
<evidence type="ECO:0008006" key="7">
    <source>
        <dbReference type="Google" id="ProtNLM"/>
    </source>
</evidence>
<dbReference type="Pfam" id="PF05721">
    <property type="entry name" value="PhyH"/>
    <property type="match status" value="1"/>
</dbReference>
<organism evidence="5 6">
    <name type="scientific">Pelagomonas calceolata</name>
    <dbReference type="NCBI Taxonomy" id="35677"/>
    <lineage>
        <taxon>Eukaryota</taxon>
        <taxon>Sar</taxon>
        <taxon>Stramenopiles</taxon>
        <taxon>Ochrophyta</taxon>
        <taxon>Pelagophyceae</taxon>
        <taxon>Pelagomonadales</taxon>
        <taxon>Pelagomonadaceae</taxon>
        <taxon>Pelagomonas</taxon>
    </lineage>
</organism>
<evidence type="ECO:0000256" key="3">
    <source>
        <dbReference type="ARBA" id="ARBA00023004"/>
    </source>
</evidence>
<dbReference type="EMBL" id="CAKKNE010000003">
    <property type="protein sequence ID" value="CAH0370212.1"/>
    <property type="molecule type" value="Genomic_DNA"/>
</dbReference>
<accession>A0A8J2SN34</accession>
<feature type="non-terminal residue" evidence="5">
    <location>
        <position position="366"/>
    </location>
</feature>
<evidence type="ECO:0000256" key="2">
    <source>
        <dbReference type="ARBA" id="ARBA00022723"/>
    </source>
</evidence>
<dbReference type="AlphaFoldDB" id="A0A8J2SN34"/>
<reference evidence="5" key="1">
    <citation type="submission" date="2021-11" db="EMBL/GenBank/DDBJ databases">
        <authorList>
            <consortium name="Genoscope - CEA"/>
            <person name="William W."/>
        </authorList>
    </citation>
    <scope>NUCLEOTIDE SEQUENCE</scope>
</reference>
<sequence>MHTAFAVLLLHAIDATEASTVVEDFRKNGYAIVQNFASAAEVAAMKTAMQEKTDAYWAERSDPTVFRTDAGQEAAQARSRKFFESADRVEFFEEAEGAALNKAGHALHLGDDAFGRYATSQKVRTLLRDLGYERPVLPQSMYIFKAPLHGGAVTSHQDATFLRTDPDQTVVGLWLALDDATPENGCVWARAGSHREPLRRVFVRDRDRGEANATMVFVRTCAQIKQCVGCEKSFLGDNATLMTESSGARPTLPHNQAGVASMADNLIYAQVRTPPGRFYFSERLGGPPANARAVVEAPWEGADMTPEAAQLHGFAPLPARAGDLVLLAGTLDHLSFPNTSPQQRHTFQLHVVESAGTAWHAANWLQ</sequence>
<keyword evidence="3" id="KW-0408">Iron</keyword>
<protein>
    <recommendedName>
        <fullName evidence="7">Fe2OG dioxygenase domain-containing protein</fullName>
    </recommendedName>
</protein>
<keyword evidence="4" id="KW-0732">Signal</keyword>
<dbReference type="PANTHER" id="PTHR20883:SF15">
    <property type="entry name" value="PHYTANOYL-COA DIOXYGENASE DOMAIN-CONTAINING PROTEIN 1"/>
    <property type="match status" value="1"/>
</dbReference>
<evidence type="ECO:0000256" key="4">
    <source>
        <dbReference type="SAM" id="SignalP"/>
    </source>
</evidence>
<evidence type="ECO:0000313" key="6">
    <source>
        <dbReference type="Proteomes" id="UP000789595"/>
    </source>
</evidence>
<proteinExistence type="predicted"/>
<keyword evidence="2" id="KW-0479">Metal-binding</keyword>
<evidence type="ECO:0000313" key="5">
    <source>
        <dbReference type="EMBL" id="CAH0370212.1"/>
    </source>
</evidence>
<comment type="caution">
    <text evidence="5">The sequence shown here is derived from an EMBL/GenBank/DDBJ whole genome shotgun (WGS) entry which is preliminary data.</text>
</comment>
<dbReference type="SUPFAM" id="SSF51197">
    <property type="entry name" value="Clavaminate synthase-like"/>
    <property type="match status" value="2"/>
</dbReference>
<gene>
    <name evidence="5" type="ORF">PECAL_3P00850</name>
</gene>
<dbReference type="GO" id="GO:0046872">
    <property type="term" value="F:metal ion binding"/>
    <property type="evidence" value="ECO:0007669"/>
    <property type="project" value="UniProtKB-KW"/>
</dbReference>
<feature type="signal peptide" evidence="4">
    <location>
        <begin position="1"/>
        <end position="18"/>
    </location>
</feature>